<keyword evidence="1" id="KW-1133">Transmembrane helix</keyword>
<sequence>MIKCAYRQSLHANNFDFLRFLFALFVVISHAYPLSGASESKQWLYQLTNGQIVLARLGLDVFFVISGYFIFKSLQRSNTLLEYFKKRFLRLFPALFVVLVLTLMLIPLVYEGDIPFYLNTAYYTYLPNNLSLYLFQPVINGVFDVNHYHSINGSLWTIRYEFSMYIGVAFLFYFRNHDKIVKVVLLYVTMCFLMLNSFYLDRFSGSKLFGMNGYEFLDLGAFFVFGSTLAVFDFGNIKRKSLLLAIILLLLGITIYFNMYSLIKHILLSMAIILLGFMSYSIRNNFGKFGDASYGIYI</sequence>
<dbReference type="InterPro" id="IPR002656">
    <property type="entry name" value="Acyl_transf_3_dom"/>
</dbReference>
<feature type="transmembrane region" description="Helical" evidence="1">
    <location>
        <begin position="219"/>
        <end position="235"/>
    </location>
</feature>
<dbReference type="InterPro" id="IPR050879">
    <property type="entry name" value="Acyltransferase_3"/>
</dbReference>
<protein>
    <submittedName>
        <fullName evidence="3">Acyltransferase family protein</fullName>
        <ecNumber evidence="3">2.3.-.-</ecNumber>
    </submittedName>
</protein>
<feature type="transmembrane region" description="Helical" evidence="1">
    <location>
        <begin position="265"/>
        <end position="282"/>
    </location>
</feature>
<keyword evidence="3" id="KW-0808">Transferase</keyword>
<dbReference type="Pfam" id="PF01757">
    <property type="entry name" value="Acyl_transf_3"/>
    <property type="match status" value="1"/>
</dbReference>
<dbReference type="EC" id="2.3.-.-" evidence="3"/>
<keyword evidence="3" id="KW-0012">Acyltransferase</keyword>
<evidence type="ECO:0000313" key="3">
    <source>
        <dbReference type="EMBL" id="MFD0989561.1"/>
    </source>
</evidence>
<evidence type="ECO:0000313" key="4">
    <source>
        <dbReference type="Proteomes" id="UP001597061"/>
    </source>
</evidence>
<reference evidence="4" key="1">
    <citation type="journal article" date="2019" name="Int. J. Syst. Evol. Microbiol.">
        <title>The Global Catalogue of Microorganisms (GCM) 10K type strain sequencing project: providing services to taxonomists for standard genome sequencing and annotation.</title>
        <authorList>
            <consortium name="The Broad Institute Genomics Platform"/>
            <consortium name="The Broad Institute Genome Sequencing Center for Infectious Disease"/>
            <person name="Wu L."/>
            <person name="Ma J."/>
        </authorList>
    </citation>
    <scope>NUCLEOTIDE SEQUENCE [LARGE SCALE GENOMIC DNA]</scope>
    <source>
        <strain evidence="4">CCUG 62414</strain>
    </source>
</reference>
<proteinExistence type="predicted"/>
<name>A0ABW3JHM3_9FLAO</name>
<keyword evidence="1" id="KW-0472">Membrane</keyword>
<evidence type="ECO:0000256" key="1">
    <source>
        <dbReference type="SAM" id="Phobius"/>
    </source>
</evidence>
<feature type="domain" description="Acyltransferase 3" evidence="2">
    <location>
        <begin position="14"/>
        <end position="298"/>
    </location>
</feature>
<dbReference type="Proteomes" id="UP001597061">
    <property type="component" value="Unassembled WGS sequence"/>
</dbReference>
<dbReference type="PANTHER" id="PTHR23028">
    <property type="entry name" value="ACETYLTRANSFERASE"/>
    <property type="match status" value="1"/>
</dbReference>
<gene>
    <name evidence="3" type="ORF">ACFQ1R_05600</name>
</gene>
<feature type="transmembrane region" description="Helical" evidence="1">
    <location>
        <begin position="156"/>
        <end position="174"/>
    </location>
</feature>
<organism evidence="3 4">
    <name type="scientific">Mariniflexile jejuense</name>
    <dbReference type="NCBI Taxonomy" id="1173582"/>
    <lineage>
        <taxon>Bacteria</taxon>
        <taxon>Pseudomonadati</taxon>
        <taxon>Bacteroidota</taxon>
        <taxon>Flavobacteriia</taxon>
        <taxon>Flavobacteriales</taxon>
        <taxon>Flavobacteriaceae</taxon>
        <taxon>Mariniflexile</taxon>
    </lineage>
</organism>
<feature type="transmembrane region" description="Helical" evidence="1">
    <location>
        <begin position="12"/>
        <end position="32"/>
    </location>
</feature>
<feature type="transmembrane region" description="Helical" evidence="1">
    <location>
        <begin position="52"/>
        <end position="71"/>
    </location>
</feature>
<comment type="caution">
    <text evidence="3">The sequence shown here is derived from an EMBL/GenBank/DDBJ whole genome shotgun (WGS) entry which is preliminary data.</text>
</comment>
<evidence type="ECO:0000259" key="2">
    <source>
        <dbReference type="Pfam" id="PF01757"/>
    </source>
</evidence>
<feature type="transmembrane region" description="Helical" evidence="1">
    <location>
        <begin position="91"/>
        <end position="110"/>
    </location>
</feature>
<dbReference type="EMBL" id="JBHTJI010000001">
    <property type="protein sequence ID" value="MFD0989561.1"/>
    <property type="molecule type" value="Genomic_DNA"/>
</dbReference>
<dbReference type="RefSeq" id="WP_379925139.1">
    <property type="nucleotide sequence ID" value="NZ_JBHTJI010000001.1"/>
</dbReference>
<keyword evidence="4" id="KW-1185">Reference proteome</keyword>
<feature type="transmembrane region" description="Helical" evidence="1">
    <location>
        <begin position="242"/>
        <end position="259"/>
    </location>
</feature>
<accession>A0ABW3JHM3</accession>
<feature type="transmembrane region" description="Helical" evidence="1">
    <location>
        <begin position="181"/>
        <end position="199"/>
    </location>
</feature>
<dbReference type="GO" id="GO:0016746">
    <property type="term" value="F:acyltransferase activity"/>
    <property type="evidence" value="ECO:0007669"/>
    <property type="project" value="UniProtKB-KW"/>
</dbReference>
<keyword evidence="1" id="KW-0812">Transmembrane</keyword>